<reference evidence="1 2" key="1">
    <citation type="submission" date="2023-03" db="EMBL/GenBank/DDBJ databases">
        <title>Bacillus Genome Sequencing.</title>
        <authorList>
            <person name="Dunlap C."/>
        </authorList>
    </citation>
    <scope>NUCLEOTIDE SEQUENCE [LARGE SCALE GENOMIC DNA]</scope>
    <source>
        <strain evidence="1 2">B-23453</strain>
    </source>
</reference>
<dbReference type="Proteomes" id="UP001341444">
    <property type="component" value="Unassembled WGS sequence"/>
</dbReference>
<dbReference type="Pfam" id="PF08002">
    <property type="entry name" value="DUF1697"/>
    <property type="match status" value="1"/>
</dbReference>
<name>A0ABU6MR46_9BACI</name>
<protein>
    <submittedName>
        <fullName evidence="1">DUF1697 domain-containing protein</fullName>
    </submittedName>
</protein>
<gene>
    <name evidence="1" type="ORF">P4T90_21920</name>
</gene>
<keyword evidence="2" id="KW-1185">Reference proteome</keyword>
<dbReference type="EMBL" id="JARMAB010000040">
    <property type="protein sequence ID" value="MED1205697.1"/>
    <property type="molecule type" value="Genomic_DNA"/>
</dbReference>
<dbReference type="InterPro" id="IPR012545">
    <property type="entry name" value="DUF1697"/>
</dbReference>
<dbReference type="Gene3D" id="3.30.70.1280">
    <property type="entry name" value="SP0830-like domains"/>
    <property type="match status" value="1"/>
</dbReference>
<proteinExistence type="predicted"/>
<comment type="caution">
    <text evidence="1">The sequence shown here is derived from an EMBL/GenBank/DDBJ whole genome shotgun (WGS) entry which is preliminary data.</text>
</comment>
<dbReference type="PIRSF" id="PIRSF008502">
    <property type="entry name" value="UCP008502"/>
    <property type="match status" value="1"/>
</dbReference>
<sequence>MKNVYIALLRGINVGGKNKIKMEELRNVFESLGLQKVKTYIQSGNVLFESYENESSLCQLLESEIAAAFGFSVSVMLRTSEEMVQIINGCPYRPDELQEGESIHVSFLSKVPSKEAADKVLAYNNDAEACQIKGREVYLFFRKSIRDSKLANQLHKLDVPSTLRNWNTASKLAGMANVIQ</sequence>
<dbReference type="PANTHER" id="PTHR36439">
    <property type="entry name" value="BLL4334 PROTEIN"/>
    <property type="match status" value="1"/>
</dbReference>
<dbReference type="PANTHER" id="PTHR36439:SF1">
    <property type="entry name" value="DUF1697 DOMAIN-CONTAINING PROTEIN"/>
    <property type="match status" value="1"/>
</dbReference>
<organism evidence="1 2">
    <name type="scientific">Heyndrickxia acidicola</name>
    <dbReference type="NCBI Taxonomy" id="209389"/>
    <lineage>
        <taxon>Bacteria</taxon>
        <taxon>Bacillati</taxon>
        <taxon>Bacillota</taxon>
        <taxon>Bacilli</taxon>
        <taxon>Bacillales</taxon>
        <taxon>Bacillaceae</taxon>
        <taxon>Heyndrickxia</taxon>
    </lineage>
</organism>
<evidence type="ECO:0000313" key="1">
    <source>
        <dbReference type="EMBL" id="MED1205697.1"/>
    </source>
</evidence>
<accession>A0ABU6MR46</accession>
<dbReference type="RefSeq" id="WP_066264243.1">
    <property type="nucleotide sequence ID" value="NZ_JARMAB010000040.1"/>
</dbReference>
<dbReference type="SUPFAM" id="SSF160379">
    <property type="entry name" value="SP0830-like"/>
    <property type="match status" value="1"/>
</dbReference>
<evidence type="ECO:0000313" key="2">
    <source>
        <dbReference type="Proteomes" id="UP001341444"/>
    </source>
</evidence>